<evidence type="ECO:0000313" key="7">
    <source>
        <dbReference type="EMBL" id="MFD1127730.1"/>
    </source>
</evidence>
<feature type="transmembrane region" description="Helical" evidence="6">
    <location>
        <begin position="68"/>
        <end position="88"/>
    </location>
</feature>
<feature type="transmembrane region" description="Helical" evidence="6">
    <location>
        <begin position="173"/>
        <end position="190"/>
    </location>
</feature>
<dbReference type="Proteomes" id="UP001597169">
    <property type="component" value="Unassembled WGS sequence"/>
</dbReference>
<gene>
    <name evidence="7" type="ORF">ACFQ3J_06020</name>
</gene>
<feature type="transmembrane region" description="Helical" evidence="6">
    <location>
        <begin position="40"/>
        <end position="62"/>
    </location>
</feature>
<keyword evidence="4 6" id="KW-1133">Transmembrane helix</keyword>
<reference evidence="8" key="1">
    <citation type="journal article" date="2019" name="Int. J. Syst. Evol. Microbiol.">
        <title>The Global Catalogue of Microorganisms (GCM) 10K type strain sequencing project: providing services to taxonomists for standard genome sequencing and annotation.</title>
        <authorList>
            <consortium name="The Broad Institute Genomics Platform"/>
            <consortium name="The Broad Institute Genome Sequencing Center for Infectious Disease"/>
            <person name="Wu L."/>
            <person name="Ma J."/>
        </authorList>
    </citation>
    <scope>NUCLEOTIDE SEQUENCE [LARGE SCALE GENOMIC DNA]</scope>
    <source>
        <strain evidence="8">CCUG 53519</strain>
    </source>
</reference>
<keyword evidence="5 6" id="KW-0472">Membrane</keyword>
<accession>A0ABW3PT67</accession>
<evidence type="ECO:0000256" key="2">
    <source>
        <dbReference type="ARBA" id="ARBA00022475"/>
    </source>
</evidence>
<proteinExistence type="predicted"/>
<evidence type="ECO:0000313" key="8">
    <source>
        <dbReference type="Proteomes" id="UP001597169"/>
    </source>
</evidence>
<comment type="subcellular location">
    <subcellularLocation>
        <location evidence="1">Cell membrane</location>
        <topology evidence="1">Multi-pass membrane protein</topology>
    </subcellularLocation>
</comment>
<comment type="caution">
    <text evidence="7">The sequence shown here is derived from an EMBL/GenBank/DDBJ whole genome shotgun (WGS) entry which is preliminary data.</text>
</comment>
<evidence type="ECO:0000256" key="4">
    <source>
        <dbReference type="ARBA" id="ARBA00022989"/>
    </source>
</evidence>
<feature type="transmembrane region" description="Helical" evidence="6">
    <location>
        <begin position="100"/>
        <end position="128"/>
    </location>
</feature>
<keyword evidence="2" id="KW-1003">Cell membrane</keyword>
<feature type="transmembrane region" description="Helical" evidence="6">
    <location>
        <begin position="6"/>
        <end position="28"/>
    </location>
</feature>
<dbReference type="PANTHER" id="PTHR30086:SF20">
    <property type="entry name" value="ARGININE EXPORTER PROTEIN ARGO-RELATED"/>
    <property type="match status" value="1"/>
</dbReference>
<organism evidence="7 8">
    <name type="scientific">Paenibacillus provencensis</name>
    <dbReference type="NCBI Taxonomy" id="441151"/>
    <lineage>
        <taxon>Bacteria</taxon>
        <taxon>Bacillati</taxon>
        <taxon>Bacillota</taxon>
        <taxon>Bacilli</taxon>
        <taxon>Bacillales</taxon>
        <taxon>Paenibacillaceae</taxon>
        <taxon>Paenibacillus</taxon>
    </lineage>
</organism>
<keyword evidence="8" id="KW-1185">Reference proteome</keyword>
<dbReference type="PANTHER" id="PTHR30086">
    <property type="entry name" value="ARGININE EXPORTER PROTEIN ARGO"/>
    <property type="match status" value="1"/>
</dbReference>
<evidence type="ECO:0000256" key="3">
    <source>
        <dbReference type="ARBA" id="ARBA00022692"/>
    </source>
</evidence>
<sequence>MNMTSFLLYCIIATFTPGPTNIVILSTVHHFGTKKAIQYTYGATFGFALLLFISAILNSVLITVLPRVMIIMQVIGSLYMLYLTYLICIKKSSESDSKHLATFWSGFIMQFLNPKVVLFTLTVIPTFIMPYYNSGTAMTLSIMVITIIGFAAFMTWLIFGAIFKTFLQKHQKIVNLVMGIGLIYAALMIWI</sequence>
<dbReference type="Pfam" id="PF01810">
    <property type="entry name" value="LysE"/>
    <property type="match status" value="1"/>
</dbReference>
<name>A0ABW3PT67_9BACL</name>
<evidence type="ECO:0000256" key="5">
    <source>
        <dbReference type="ARBA" id="ARBA00023136"/>
    </source>
</evidence>
<dbReference type="InterPro" id="IPR001123">
    <property type="entry name" value="LeuE-type"/>
</dbReference>
<keyword evidence="3 6" id="KW-0812">Transmembrane</keyword>
<dbReference type="EMBL" id="JBHTKX010000001">
    <property type="protein sequence ID" value="MFD1127730.1"/>
    <property type="molecule type" value="Genomic_DNA"/>
</dbReference>
<evidence type="ECO:0000256" key="6">
    <source>
        <dbReference type="SAM" id="Phobius"/>
    </source>
</evidence>
<evidence type="ECO:0000256" key="1">
    <source>
        <dbReference type="ARBA" id="ARBA00004651"/>
    </source>
</evidence>
<protein>
    <submittedName>
        <fullName evidence="7">LysE family translocator</fullName>
    </submittedName>
</protein>
<feature type="transmembrane region" description="Helical" evidence="6">
    <location>
        <begin position="140"/>
        <end position="161"/>
    </location>
</feature>
<dbReference type="RefSeq" id="WP_091156850.1">
    <property type="nucleotide sequence ID" value="NZ_JBHTKX010000001.1"/>
</dbReference>